<keyword evidence="2" id="KW-1185">Reference proteome</keyword>
<sequence length="163" mass="18502">MDVSTEGKNAHALTFVRYLHENAIHEDILYCLQLPEHETAQSMFAVLQRFMEERQLPWDRMVGFCRRSSVNGRQAGLRMLIMDVSPSAILYDTPRATGSKGTERGPRRCITAVHCGAAFLSANSEMLLEAEEETPRRGHRSIIFILCFLGTKVRNHDQPSQIL</sequence>
<dbReference type="OrthoDB" id="6144063at2759"/>
<dbReference type="AlphaFoldDB" id="A0A9Q0IEC0"/>
<evidence type="ECO:0000313" key="1">
    <source>
        <dbReference type="EMBL" id="KAJ3595210.1"/>
    </source>
</evidence>
<dbReference type="Proteomes" id="UP001148018">
    <property type="component" value="Unassembled WGS sequence"/>
</dbReference>
<accession>A0A9Q0IEC0</accession>
<proteinExistence type="predicted"/>
<dbReference type="EMBL" id="JANIIK010000111">
    <property type="protein sequence ID" value="KAJ3595210.1"/>
    <property type="molecule type" value="Genomic_DNA"/>
</dbReference>
<organism evidence="1 2">
    <name type="scientific">Muraenolepis orangiensis</name>
    <name type="common">Patagonian moray cod</name>
    <dbReference type="NCBI Taxonomy" id="630683"/>
    <lineage>
        <taxon>Eukaryota</taxon>
        <taxon>Metazoa</taxon>
        <taxon>Chordata</taxon>
        <taxon>Craniata</taxon>
        <taxon>Vertebrata</taxon>
        <taxon>Euteleostomi</taxon>
        <taxon>Actinopterygii</taxon>
        <taxon>Neopterygii</taxon>
        <taxon>Teleostei</taxon>
        <taxon>Neoteleostei</taxon>
        <taxon>Acanthomorphata</taxon>
        <taxon>Zeiogadaria</taxon>
        <taxon>Gadariae</taxon>
        <taxon>Gadiformes</taxon>
        <taxon>Muraenolepidoidei</taxon>
        <taxon>Muraenolepididae</taxon>
        <taxon>Muraenolepis</taxon>
    </lineage>
</organism>
<comment type="caution">
    <text evidence="1">The sequence shown here is derived from an EMBL/GenBank/DDBJ whole genome shotgun (WGS) entry which is preliminary data.</text>
</comment>
<evidence type="ECO:0000313" key="2">
    <source>
        <dbReference type="Proteomes" id="UP001148018"/>
    </source>
</evidence>
<name>A0A9Q0IEC0_9TELE</name>
<reference evidence="1" key="1">
    <citation type="submission" date="2022-07" db="EMBL/GenBank/DDBJ databases">
        <title>Chromosome-level genome of Muraenolepis orangiensis.</title>
        <authorList>
            <person name="Kim J."/>
        </authorList>
    </citation>
    <scope>NUCLEOTIDE SEQUENCE</scope>
    <source>
        <strain evidence="1">KU_S4_2022</strain>
        <tissue evidence="1">Muscle</tissue>
    </source>
</reference>
<protein>
    <submittedName>
        <fullName evidence="1">Uncharacterized protein</fullName>
    </submittedName>
</protein>
<gene>
    <name evidence="1" type="ORF">NHX12_004514</name>
</gene>